<reference evidence="1 2" key="1">
    <citation type="journal article" date="2019" name="Sci. Rep.">
        <title>Orb-weaving spider Araneus ventricosus genome elucidates the spidroin gene catalogue.</title>
        <authorList>
            <person name="Kono N."/>
            <person name="Nakamura H."/>
            <person name="Ohtoshi R."/>
            <person name="Moran D.A.P."/>
            <person name="Shinohara A."/>
            <person name="Yoshida Y."/>
            <person name="Fujiwara M."/>
            <person name="Mori M."/>
            <person name="Tomita M."/>
            <person name="Arakawa K."/>
        </authorList>
    </citation>
    <scope>NUCLEOTIDE SEQUENCE [LARGE SCALE GENOMIC DNA]</scope>
</reference>
<proteinExistence type="predicted"/>
<dbReference type="EMBL" id="BGPR01000604">
    <property type="protein sequence ID" value="GBM28143.1"/>
    <property type="molecule type" value="Genomic_DNA"/>
</dbReference>
<sequence>MHQDGIGAETFHLLKMERLQEMEGFSRDSIQDPQILFKSAVVGQMSQLGVEWKFGQMGCYIKCRPRHLYMVQNFEVCPKVTLDNFKTAH</sequence>
<dbReference type="AlphaFoldDB" id="A0A4Y2EG59"/>
<comment type="caution">
    <text evidence="1">The sequence shown here is derived from an EMBL/GenBank/DDBJ whole genome shotgun (WGS) entry which is preliminary data.</text>
</comment>
<organism evidence="1 2">
    <name type="scientific">Araneus ventricosus</name>
    <name type="common">Orbweaver spider</name>
    <name type="synonym">Epeira ventricosa</name>
    <dbReference type="NCBI Taxonomy" id="182803"/>
    <lineage>
        <taxon>Eukaryota</taxon>
        <taxon>Metazoa</taxon>
        <taxon>Ecdysozoa</taxon>
        <taxon>Arthropoda</taxon>
        <taxon>Chelicerata</taxon>
        <taxon>Arachnida</taxon>
        <taxon>Araneae</taxon>
        <taxon>Araneomorphae</taxon>
        <taxon>Entelegynae</taxon>
        <taxon>Araneoidea</taxon>
        <taxon>Araneidae</taxon>
        <taxon>Araneus</taxon>
    </lineage>
</organism>
<gene>
    <name evidence="1" type="ORF">AVEN_224198_1</name>
</gene>
<evidence type="ECO:0000313" key="1">
    <source>
        <dbReference type="EMBL" id="GBM28143.1"/>
    </source>
</evidence>
<protein>
    <submittedName>
        <fullName evidence="1">Uncharacterized protein</fullName>
    </submittedName>
</protein>
<keyword evidence="2" id="KW-1185">Reference proteome</keyword>
<dbReference type="Proteomes" id="UP000499080">
    <property type="component" value="Unassembled WGS sequence"/>
</dbReference>
<name>A0A4Y2EG59_ARAVE</name>
<accession>A0A4Y2EG59</accession>
<evidence type="ECO:0000313" key="2">
    <source>
        <dbReference type="Proteomes" id="UP000499080"/>
    </source>
</evidence>